<comment type="similarity">
    <text evidence="10">Belongs to the TatA/E family.</text>
</comment>
<evidence type="ECO:0000256" key="6">
    <source>
        <dbReference type="ARBA" id="ARBA00022927"/>
    </source>
</evidence>
<feature type="region of interest" description="Disordered" evidence="11">
    <location>
        <begin position="31"/>
        <end position="89"/>
    </location>
</feature>
<organism evidence="12 13">
    <name type="scientific">Novosphingobium marinum</name>
    <dbReference type="NCBI Taxonomy" id="1514948"/>
    <lineage>
        <taxon>Bacteria</taxon>
        <taxon>Pseudomonadati</taxon>
        <taxon>Pseudomonadota</taxon>
        <taxon>Alphaproteobacteria</taxon>
        <taxon>Sphingomonadales</taxon>
        <taxon>Sphingomonadaceae</taxon>
        <taxon>Novosphingobium</taxon>
    </lineage>
</organism>
<evidence type="ECO:0000256" key="8">
    <source>
        <dbReference type="ARBA" id="ARBA00023010"/>
    </source>
</evidence>
<dbReference type="GO" id="GO:0033281">
    <property type="term" value="C:TAT protein transport complex"/>
    <property type="evidence" value="ECO:0007669"/>
    <property type="project" value="UniProtKB-UniRule"/>
</dbReference>
<keyword evidence="2 10" id="KW-0813">Transport</keyword>
<comment type="function">
    <text evidence="10">Part of the twin-arginine translocation (Tat) system that transports large folded proteins containing a characteristic twin-arginine motif in their signal peptide across membranes. TatA could form the protein-conducting channel of the Tat system.</text>
</comment>
<dbReference type="Proteomes" id="UP000522081">
    <property type="component" value="Unassembled WGS sequence"/>
</dbReference>
<keyword evidence="6 10" id="KW-0653">Protein transport</keyword>
<dbReference type="InterPro" id="IPR003369">
    <property type="entry name" value="TatA/B/E"/>
</dbReference>
<gene>
    <name evidence="10" type="primary">tatA</name>
    <name evidence="12" type="ORF">FHS75_001533</name>
</gene>
<keyword evidence="8 10" id="KW-0811">Translocation</keyword>
<dbReference type="InterPro" id="IPR006312">
    <property type="entry name" value="TatA/E"/>
</dbReference>
<evidence type="ECO:0000256" key="3">
    <source>
        <dbReference type="ARBA" id="ARBA00022475"/>
    </source>
</evidence>
<reference evidence="12 13" key="1">
    <citation type="submission" date="2020-07" db="EMBL/GenBank/DDBJ databases">
        <title>Genomic Encyclopedia of Type Strains, Phase IV (KMG-IV): sequencing the most valuable type-strain genomes for metagenomic binning, comparative biology and taxonomic classification.</title>
        <authorList>
            <person name="Goeker M."/>
        </authorList>
    </citation>
    <scope>NUCLEOTIDE SEQUENCE [LARGE SCALE GENOMIC DNA]</scope>
    <source>
        <strain evidence="12 13">DSM 29043</strain>
    </source>
</reference>
<dbReference type="PANTHER" id="PTHR42982:SF1">
    <property type="entry name" value="SEC-INDEPENDENT PROTEIN TRANSLOCASE PROTEIN TATA"/>
    <property type="match status" value="1"/>
</dbReference>
<comment type="subcellular location">
    <subcellularLocation>
        <location evidence="1 10">Cell membrane</location>
        <topology evidence="1 10">Single-pass membrane protein</topology>
    </subcellularLocation>
</comment>
<evidence type="ECO:0000256" key="9">
    <source>
        <dbReference type="ARBA" id="ARBA00023136"/>
    </source>
</evidence>
<dbReference type="GO" id="GO:0043953">
    <property type="term" value="P:protein transport by the Tat complex"/>
    <property type="evidence" value="ECO:0007669"/>
    <property type="project" value="UniProtKB-UniRule"/>
</dbReference>
<evidence type="ECO:0000256" key="4">
    <source>
        <dbReference type="ARBA" id="ARBA00022519"/>
    </source>
</evidence>
<comment type="subunit">
    <text evidence="10">The Tat system comprises two distinct complexes: a TatABC complex, containing multiple copies of TatA, TatB and TatC subunits, and a separate TatA complex, containing only TatA subunits. Substrates initially bind to the TatABC complex, which probably triggers association of the separate TatA complex to form the active translocon.</text>
</comment>
<keyword evidence="4" id="KW-0997">Cell inner membrane</keyword>
<comment type="caution">
    <text evidence="12">The sequence shown here is derived from an EMBL/GenBank/DDBJ whole genome shotgun (WGS) entry which is preliminary data.</text>
</comment>
<dbReference type="AlphaFoldDB" id="A0A7Y9XV94"/>
<keyword evidence="9 10" id="KW-0472">Membrane</keyword>
<accession>A0A7Y9XV94</accession>
<evidence type="ECO:0000256" key="10">
    <source>
        <dbReference type="HAMAP-Rule" id="MF_00236"/>
    </source>
</evidence>
<keyword evidence="3 10" id="KW-1003">Cell membrane</keyword>
<evidence type="ECO:0000256" key="7">
    <source>
        <dbReference type="ARBA" id="ARBA00022989"/>
    </source>
</evidence>
<keyword evidence="13" id="KW-1185">Reference proteome</keyword>
<sequence length="89" mass="9272">MNIGPWQLLIVALVILVLFGRGRISEMMGDFGKGIKSFKKGMTDEESAQEKPAAPPPQISQQTPPPAESKPATSSAPAPAESGSAHSGN</sequence>
<evidence type="ECO:0000256" key="1">
    <source>
        <dbReference type="ARBA" id="ARBA00004162"/>
    </source>
</evidence>
<dbReference type="NCBIfam" id="TIGR01411">
    <property type="entry name" value="tatAE"/>
    <property type="match status" value="1"/>
</dbReference>
<feature type="transmembrane region" description="Helical" evidence="10">
    <location>
        <begin position="6"/>
        <end position="24"/>
    </location>
</feature>
<proteinExistence type="inferred from homology"/>
<dbReference type="Pfam" id="PF02416">
    <property type="entry name" value="TatA_B_E"/>
    <property type="match status" value="1"/>
</dbReference>
<keyword evidence="7 10" id="KW-1133">Transmembrane helix</keyword>
<dbReference type="PANTHER" id="PTHR42982">
    <property type="entry name" value="SEC-INDEPENDENT PROTEIN TRANSLOCASE PROTEIN TATA"/>
    <property type="match status" value="1"/>
</dbReference>
<evidence type="ECO:0000256" key="11">
    <source>
        <dbReference type="SAM" id="MobiDB-lite"/>
    </source>
</evidence>
<evidence type="ECO:0000313" key="13">
    <source>
        <dbReference type="Proteomes" id="UP000522081"/>
    </source>
</evidence>
<feature type="compositionally biased region" description="Low complexity" evidence="11">
    <location>
        <begin position="69"/>
        <end position="89"/>
    </location>
</feature>
<dbReference type="Gene3D" id="1.20.5.3310">
    <property type="match status" value="1"/>
</dbReference>
<evidence type="ECO:0000256" key="2">
    <source>
        <dbReference type="ARBA" id="ARBA00022448"/>
    </source>
</evidence>
<keyword evidence="5 10" id="KW-0812">Transmembrane</keyword>
<dbReference type="RefSeq" id="WP_179407084.1">
    <property type="nucleotide sequence ID" value="NZ_BMGF01000002.1"/>
</dbReference>
<protein>
    <recommendedName>
        <fullName evidence="10">Sec-independent protein translocase protein TatA</fullName>
    </recommendedName>
</protein>
<evidence type="ECO:0000313" key="12">
    <source>
        <dbReference type="EMBL" id="NYH95214.1"/>
    </source>
</evidence>
<dbReference type="HAMAP" id="MF_00236">
    <property type="entry name" value="TatA_E"/>
    <property type="match status" value="1"/>
</dbReference>
<evidence type="ECO:0000256" key="5">
    <source>
        <dbReference type="ARBA" id="ARBA00022692"/>
    </source>
</evidence>
<feature type="compositionally biased region" description="Pro residues" evidence="11">
    <location>
        <begin position="53"/>
        <end position="68"/>
    </location>
</feature>
<name>A0A7Y9XV94_9SPHN</name>
<dbReference type="GO" id="GO:0008320">
    <property type="term" value="F:protein transmembrane transporter activity"/>
    <property type="evidence" value="ECO:0007669"/>
    <property type="project" value="UniProtKB-UniRule"/>
</dbReference>
<dbReference type="EMBL" id="JACBZF010000002">
    <property type="protein sequence ID" value="NYH95214.1"/>
    <property type="molecule type" value="Genomic_DNA"/>
</dbReference>